<keyword evidence="15 22" id="KW-0496">Mitochondrion</keyword>
<evidence type="ECO:0000256" key="15">
    <source>
        <dbReference type="ARBA" id="ARBA00023128"/>
    </source>
</evidence>
<dbReference type="InterPro" id="IPR050175">
    <property type="entry name" value="Complex_I_Subunit_2"/>
</dbReference>
<geneLocation type="mitochondrion" evidence="22"/>
<keyword evidence="8 19" id="KW-0812">Transmembrane</keyword>
<evidence type="ECO:0000256" key="11">
    <source>
        <dbReference type="ARBA" id="ARBA00022982"/>
    </source>
</evidence>
<dbReference type="GO" id="GO:0006120">
    <property type="term" value="P:mitochondrial electron transport, NADH to ubiquinone"/>
    <property type="evidence" value="ECO:0007669"/>
    <property type="project" value="TreeGrafter"/>
</dbReference>
<evidence type="ECO:0000256" key="16">
    <source>
        <dbReference type="ARBA" id="ARBA00023136"/>
    </source>
</evidence>
<keyword evidence="10" id="KW-1278">Translocase</keyword>
<evidence type="ECO:0000256" key="1">
    <source>
        <dbReference type="ARBA" id="ARBA00003257"/>
    </source>
</evidence>
<feature type="transmembrane region" description="Helical" evidence="19">
    <location>
        <begin position="110"/>
        <end position="130"/>
    </location>
</feature>
<gene>
    <name evidence="22" type="primary">nad2</name>
</gene>
<reference evidence="22" key="2">
    <citation type="journal article" date="2018" name="BMC Genomics">
        <title>The mitochondrial genomes of sarcoptiform mites: are any transfer RNA genes really lost?</title>
        <authorList>
            <person name="Xue X.F."/>
            <person name="Deng W."/>
            <person name="Qu S.X."/>
            <person name="Hong X.Y."/>
            <person name="Shao R."/>
        </authorList>
    </citation>
    <scope>NUCLEOTIDE SEQUENCE</scope>
</reference>
<keyword evidence="20" id="KW-0732">Signal</keyword>
<evidence type="ECO:0000256" key="19">
    <source>
        <dbReference type="SAM" id="Phobius"/>
    </source>
</evidence>
<protein>
    <recommendedName>
        <fullName evidence="5">NADH-ubiquinone oxidoreductase chain 2</fullName>
        <ecNumber evidence="4">7.1.1.2</ecNumber>
    </recommendedName>
    <alternativeName>
        <fullName evidence="17">NADH dehydrogenase subunit 2</fullName>
    </alternativeName>
</protein>
<dbReference type="GO" id="GO:0005743">
    <property type="term" value="C:mitochondrial inner membrane"/>
    <property type="evidence" value="ECO:0007669"/>
    <property type="project" value="UniProtKB-SubCell"/>
</dbReference>
<dbReference type="InterPro" id="IPR001750">
    <property type="entry name" value="ND/Mrp_TM"/>
</dbReference>
<feature type="transmembrane region" description="Helical" evidence="19">
    <location>
        <begin position="175"/>
        <end position="198"/>
    </location>
</feature>
<evidence type="ECO:0000256" key="6">
    <source>
        <dbReference type="ARBA" id="ARBA00022448"/>
    </source>
</evidence>
<comment type="function">
    <text evidence="1">Core subunit of the mitochondrial membrane respiratory chain NADH dehydrogenase (Complex I) that is believed to belong to the minimal assembly required for catalysis. Complex I functions in the transfer of electrons from NADH to the respiratory chain. The immediate electron acceptor for the enzyme is believed to be ubiquinone.</text>
</comment>
<evidence type="ECO:0000256" key="7">
    <source>
        <dbReference type="ARBA" id="ARBA00022660"/>
    </source>
</evidence>
<keyword evidence="12 19" id="KW-1133">Transmembrane helix</keyword>
<keyword evidence="6" id="KW-0813">Transport</keyword>
<comment type="catalytic activity">
    <reaction evidence="18">
        <text>a ubiquinone + NADH + 5 H(+)(in) = a ubiquinol + NAD(+) + 4 H(+)(out)</text>
        <dbReference type="Rhea" id="RHEA:29091"/>
        <dbReference type="Rhea" id="RHEA-COMP:9565"/>
        <dbReference type="Rhea" id="RHEA-COMP:9566"/>
        <dbReference type="ChEBI" id="CHEBI:15378"/>
        <dbReference type="ChEBI" id="CHEBI:16389"/>
        <dbReference type="ChEBI" id="CHEBI:17976"/>
        <dbReference type="ChEBI" id="CHEBI:57540"/>
        <dbReference type="ChEBI" id="CHEBI:57945"/>
        <dbReference type="EC" id="7.1.1.2"/>
    </reaction>
</comment>
<feature type="transmembrane region" description="Helical" evidence="19">
    <location>
        <begin position="136"/>
        <end position="155"/>
    </location>
</feature>
<dbReference type="PANTHER" id="PTHR46552">
    <property type="entry name" value="NADH-UBIQUINONE OXIDOREDUCTASE CHAIN 2"/>
    <property type="match status" value="1"/>
</dbReference>
<evidence type="ECO:0000256" key="3">
    <source>
        <dbReference type="ARBA" id="ARBA00007012"/>
    </source>
</evidence>
<dbReference type="Pfam" id="PF00361">
    <property type="entry name" value="Proton_antipo_M"/>
    <property type="match status" value="1"/>
</dbReference>
<keyword evidence="11" id="KW-0249">Electron transport</keyword>
<evidence type="ECO:0000256" key="12">
    <source>
        <dbReference type="ARBA" id="ARBA00022989"/>
    </source>
</evidence>
<keyword evidence="9" id="KW-0999">Mitochondrion inner membrane</keyword>
<reference evidence="22" key="1">
    <citation type="submission" date="2017-08" db="EMBL/GenBank/DDBJ databases">
        <authorList>
            <person name="de Groot N.N."/>
        </authorList>
    </citation>
    <scope>NUCLEOTIDE SEQUENCE</scope>
</reference>
<keyword evidence="16 19" id="KW-0472">Membrane</keyword>
<dbReference type="EMBL" id="MF596168">
    <property type="protein sequence ID" value="AWX53542.1"/>
    <property type="molecule type" value="Genomic_DNA"/>
</dbReference>
<name>A0A344AR66_9ACAR</name>
<evidence type="ECO:0000256" key="13">
    <source>
        <dbReference type="ARBA" id="ARBA00023027"/>
    </source>
</evidence>
<feature type="transmembrane region" description="Helical" evidence="19">
    <location>
        <begin position="301"/>
        <end position="319"/>
    </location>
</feature>
<evidence type="ECO:0000256" key="17">
    <source>
        <dbReference type="ARBA" id="ARBA00031028"/>
    </source>
</evidence>
<evidence type="ECO:0000256" key="18">
    <source>
        <dbReference type="ARBA" id="ARBA00049551"/>
    </source>
</evidence>
<dbReference type="AlphaFoldDB" id="A0A344AR66"/>
<feature type="chain" id="PRO_5016632924" description="NADH-ubiquinone oxidoreductase chain 2" evidence="20">
    <location>
        <begin position="17"/>
        <end position="327"/>
    </location>
</feature>
<sequence>MVSMLILSTMMGLSSSSWITVWVCLEINTLAMCWVISKNSKESKHQESPIFLYYIIQVMASVVLLTMAISQESAISQTLLMFCLLMKMGVWPIHLWYMKLIDNMEMKQSSMLLVMTWQKILPIILILSILEKEEMKLLILALALLTLATPVTNLIKSLSVKSILASSSLNNNGWLMVASVCCMNTFFLFLFIYSITLWVTLKSMVAMTLKSMKTGMPFWSATLVVSNMGGLPPLTMFWAKVLIIKSAIESEMPSEVLLSLVLIACYFLYHYLWMMLNEMAWSPTKSQNTYKSNKEVKTTKMVTLTSMLSFVLLLTLGLTSKGFILMG</sequence>
<proteinExistence type="inferred from homology"/>
<feature type="transmembrane region" description="Helical" evidence="19">
    <location>
        <begin position="49"/>
        <end position="69"/>
    </location>
</feature>
<feature type="transmembrane region" description="Helical" evidence="19">
    <location>
        <begin position="17"/>
        <end position="37"/>
    </location>
</feature>
<comment type="subcellular location">
    <subcellularLocation>
        <location evidence="2">Mitochondrion inner membrane</location>
        <topology evidence="2">Multi-pass membrane protein</topology>
    </subcellularLocation>
</comment>
<organism evidence="22">
    <name type="scientific">Rhizoglyphus robini</name>
    <dbReference type="NCBI Taxonomy" id="223528"/>
    <lineage>
        <taxon>Eukaryota</taxon>
        <taxon>Metazoa</taxon>
        <taxon>Ecdysozoa</taxon>
        <taxon>Arthropoda</taxon>
        <taxon>Chelicerata</taxon>
        <taxon>Arachnida</taxon>
        <taxon>Acari</taxon>
        <taxon>Acariformes</taxon>
        <taxon>Sarcoptiformes</taxon>
        <taxon>Astigmata</taxon>
        <taxon>Acaroidea</taxon>
        <taxon>Acaridae</taxon>
        <taxon>Rhizoglyphinae</taxon>
        <taxon>Rhizoglyphus</taxon>
    </lineage>
</organism>
<evidence type="ECO:0000256" key="4">
    <source>
        <dbReference type="ARBA" id="ARBA00012944"/>
    </source>
</evidence>
<feature type="transmembrane region" description="Helical" evidence="19">
    <location>
        <begin position="75"/>
        <end position="98"/>
    </location>
</feature>
<feature type="transmembrane region" description="Helical" evidence="19">
    <location>
        <begin position="256"/>
        <end position="276"/>
    </location>
</feature>
<feature type="signal peptide" evidence="20">
    <location>
        <begin position="1"/>
        <end position="16"/>
    </location>
</feature>
<keyword evidence="14" id="KW-0830">Ubiquinone</keyword>
<evidence type="ECO:0000256" key="14">
    <source>
        <dbReference type="ARBA" id="ARBA00023075"/>
    </source>
</evidence>
<keyword evidence="13" id="KW-0520">NAD</keyword>
<accession>A0A344AR66</accession>
<comment type="similarity">
    <text evidence="3">Belongs to the complex I subunit 2 family.</text>
</comment>
<evidence type="ECO:0000256" key="20">
    <source>
        <dbReference type="SAM" id="SignalP"/>
    </source>
</evidence>
<evidence type="ECO:0000256" key="8">
    <source>
        <dbReference type="ARBA" id="ARBA00022692"/>
    </source>
</evidence>
<feature type="transmembrane region" description="Helical" evidence="19">
    <location>
        <begin position="218"/>
        <end position="244"/>
    </location>
</feature>
<evidence type="ECO:0000256" key="9">
    <source>
        <dbReference type="ARBA" id="ARBA00022792"/>
    </source>
</evidence>
<evidence type="ECO:0000256" key="2">
    <source>
        <dbReference type="ARBA" id="ARBA00004448"/>
    </source>
</evidence>
<evidence type="ECO:0000256" key="10">
    <source>
        <dbReference type="ARBA" id="ARBA00022967"/>
    </source>
</evidence>
<dbReference type="PANTHER" id="PTHR46552:SF1">
    <property type="entry name" value="NADH-UBIQUINONE OXIDOREDUCTASE CHAIN 2"/>
    <property type="match status" value="1"/>
</dbReference>
<dbReference type="EC" id="7.1.1.2" evidence="4"/>
<feature type="domain" description="NADH:quinone oxidoreductase/Mrp antiporter transmembrane" evidence="21">
    <location>
        <begin position="70"/>
        <end position="261"/>
    </location>
</feature>
<evidence type="ECO:0000259" key="21">
    <source>
        <dbReference type="Pfam" id="PF00361"/>
    </source>
</evidence>
<keyword evidence="7" id="KW-0679">Respiratory chain</keyword>
<dbReference type="GO" id="GO:0008137">
    <property type="term" value="F:NADH dehydrogenase (ubiquinone) activity"/>
    <property type="evidence" value="ECO:0007669"/>
    <property type="project" value="UniProtKB-EC"/>
</dbReference>
<evidence type="ECO:0000256" key="5">
    <source>
        <dbReference type="ARBA" id="ARBA00021008"/>
    </source>
</evidence>
<evidence type="ECO:0000313" key="22">
    <source>
        <dbReference type="EMBL" id="AWX53542.1"/>
    </source>
</evidence>